<dbReference type="GO" id="GO:0016020">
    <property type="term" value="C:membrane"/>
    <property type="evidence" value="ECO:0007669"/>
    <property type="project" value="InterPro"/>
</dbReference>
<dbReference type="Pfam" id="PF00892">
    <property type="entry name" value="EamA"/>
    <property type="match status" value="2"/>
</dbReference>
<feature type="transmembrane region" description="Helical" evidence="1">
    <location>
        <begin position="246"/>
        <end position="267"/>
    </location>
</feature>
<dbReference type="Proteomes" id="UP000190837">
    <property type="component" value="Unassembled WGS sequence"/>
</dbReference>
<dbReference type="InterPro" id="IPR037185">
    <property type="entry name" value="EmrE-like"/>
</dbReference>
<dbReference type="AlphaFoldDB" id="A0A1C3HP77"/>
<dbReference type="PANTHER" id="PTHR22911">
    <property type="entry name" value="ACYL-MALONYL CONDENSING ENZYME-RELATED"/>
    <property type="match status" value="1"/>
</dbReference>
<sequence>MNASLKGPLLTLVTILMWASLPLILQQILPVISPRTVVACRFAAAALILGLFLRARKRLPDPRLLLQNRWLILIGILGLVGNFWLFSTSLVYLSAAASQVLAQISPFILLFAGIVVLKEPLRKNQIIGAVILMFGILLFFNRELPQIFAGGANHQMLGITLSLLGCFSWAAYGLVQKMLLRRLTAPQILFVFYCGCALFAAPFANWSELGNLNGYQWLCLFYCCINTPIAYGAFAEALNHWEVGKVSTTITLVPLFTIAFAALAHWLVPAKFAAPDLNLLAALGAALVVTGAICSVLNRRMVRK</sequence>
<feature type="transmembrane region" description="Helical" evidence="1">
    <location>
        <begin position="279"/>
        <end position="298"/>
    </location>
</feature>
<feature type="transmembrane region" description="Helical" evidence="1">
    <location>
        <begin position="215"/>
        <end position="234"/>
    </location>
</feature>
<dbReference type="RefSeq" id="WP_079540936.1">
    <property type="nucleotide sequence ID" value="NZ_FKLO01000050.1"/>
</dbReference>
<proteinExistence type="predicted"/>
<keyword evidence="1" id="KW-1133">Transmembrane helix</keyword>
<feature type="domain" description="EamA" evidence="2">
    <location>
        <begin position="6"/>
        <end position="140"/>
    </location>
</feature>
<feature type="transmembrane region" description="Helical" evidence="1">
    <location>
        <begin position="156"/>
        <end position="175"/>
    </location>
</feature>
<accession>A0A1C3HP77</accession>
<dbReference type="SUPFAM" id="SSF103481">
    <property type="entry name" value="Multidrug resistance efflux transporter EmrE"/>
    <property type="match status" value="1"/>
</dbReference>
<feature type="transmembrane region" description="Helical" evidence="1">
    <location>
        <begin position="92"/>
        <end position="117"/>
    </location>
</feature>
<dbReference type="EMBL" id="FKLO01000050">
    <property type="protein sequence ID" value="SAY97342.1"/>
    <property type="molecule type" value="Genomic_DNA"/>
</dbReference>
<name>A0A1C3HP77_9GAMM</name>
<keyword evidence="1" id="KW-0472">Membrane</keyword>
<evidence type="ECO:0000256" key="1">
    <source>
        <dbReference type="SAM" id="Phobius"/>
    </source>
</evidence>
<keyword evidence="1" id="KW-0812">Transmembrane</keyword>
<evidence type="ECO:0000313" key="4">
    <source>
        <dbReference type="Proteomes" id="UP000190837"/>
    </source>
</evidence>
<evidence type="ECO:0000313" key="3">
    <source>
        <dbReference type="EMBL" id="SAY97342.1"/>
    </source>
</evidence>
<dbReference type="Gene3D" id="1.10.3730.20">
    <property type="match status" value="1"/>
</dbReference>
<feature type="domain" description="EamA" evidence="2">
    <location>
        <begin position="157"/>
        <end position="264"/>
    </location>
</feature>
<reference evidence="4" key="1">
    <citation type="submission" date="2016-04" db="EMBL/GenBank/DDBJ databases">
        <authorList>
            <person name="Tagini F."/>
        </authorList>
    </citation>
    <scope>NUCLEOTIDE SEQUENCE [LARGE SCALE GENOMIC DNA]</scope>
    <source>
        <strain evidence="4">CHUV0807</strain>
    </source>
</reference>
<dbReference type="PANTHER" id="PTHR22911:SF134">
    <property type="entry name" value="DMT FAMILY TRANSPORTER"/>
    <property type="match status" value="1"/>
</dbReference>
<gene>
    <name evidence="3" type="ORF">CHUV0807_1527</name>
</gene>
<organism evidence="3 4">
    <name type="scientific">Cardiobacterium hominis</name>
    <dbReference type="NCBI Taxonomy" id="2718"/>
    <lineage>
        <taxon>Bacteria</taxon>
        <taxon>Pseudomonadati</taxon>
        <taxon>Pseudomonadota</taxon>
        <taxon>Gammaproteobacteria</taxon>
        <taxon>Cardiobacteriales</taxon>
        <taxon>Cardiobacteriaceae</taxon>
        <taxon>Cardiobacterium</taxon>
    </lineage>
</organism>
<feature type="transmembrane region" description="Helical" evidence="1">
    <location>
        <begin position="187"/>
        <end position="203"/>
    </location>
</feature>
<protein>
    <submittedName>
        <fullName evidence="3">Permeases of the drug/metabolite transporter (DMT) superfamily</fullName>
    </submittedName>
</protein>
<feature type="transmembrane region" description="Helical" evidence="1">
    <location>
        <begin position="126"/>
        <end position="144"/>
    </location>
</feature>
<feature type="transmembrane region" description="Helical" evidence="1">
    <location>
        <begin position="67"/>
        <end position="86"/>
    </location>
</feature>
<feature type="transmembrane region" description="Helical" evidence="1">
    <location>
        <begin position="36"/>
        <end position="55"/>
    </location>
</feature>
<dbReference type="InterPro" id="IPR000620">
    <property type="entry name" value="EamA_dom"/>
</dbReference>
<evidence type="ECO:0000259" key="2">
    <source>
        <dbReference type="Pfam" id="PF00892"/>
    </source>
</evidence>